<feature type="transmembrane region" description="Helical" evidence="7">
    <location>
        <begin position="21"/>
        <end position="39"/>
    </location>
</feature>
<evidence type="ECO:0000313" key="9">
    <source>
        <dbReference type="Proteomes" id="UP001597417"/>
    </source>
</evidence>
<dbReference type="InterPro" id="IPR038468">
    <property type="entry name" value="MmpS_C"/>
</dbReference>
<accession>A0ABW5G420</accession>
<reference evidence="9" key="1">
    <citation type="journal article" date="2019" name="Int. J. Syst. Evol. Microbiol.">
        <title>The Global Catalogue of Microorganisms (GCM) 10K type strain sequencing project: providing services to taxonomists for standard genome sequencing and annotation.</title>
        <authorList>
            <consortium name="The Broad Institute Genomics Platform"/>
            <consortium name="The Broad Institute Genome Sequencing Center for Infectious Disease"/>
            <person name="Wu L."/>
            <person name="Ma J."/>
        </authorList>
    </citation>
    <scope>NUCLEOTIDE SEQUENCE [LARGE SCALE GENOMIC DNA]</scope>
    <source>
        <strain evidence="9">CGMCC 4.7645</strain>
    </source>
</reference>
<dbReference type="Pfam" id="PF05423">
    <property type="entry name" value="Mycobact_memb"/>
    <property type="match status" value="1"/>
</dbReference>
<keyword evidence="5 7" id="KW-1133">Transmembrane helix</keyword>
<keyword evidence="4 7" id="KW-0812">Transmembrane</keyword>
<evidence type="ECO:0000256" key="2">
    <source>
        <dbReference type="ARBA" id="ARBA00007531"/>
    </source>
</evidence>
<dbReference type="Gene3D" id="2.60.40.2880">
    <property type="entry name" value="MmpS1-5, C-terminal soluble domain"/>
    <property type="match status" value="1"/>
</dbReference>
<evidence type="ECO:0000256" key="3">
    <source>
        <dbReference type="ARBA" id="ARBA00022475"/>
    </source>
</evidence>
<dbReference type="Proteomes" id="UP001597417">
    <property type="component" value="Unassembled WGS sequence"/>
</dbReference>
<sequence length="199" mass="20249">MNDRSTPPGRDGPPPAVSRNGFAIAGFVLGMVGLIFSLIPVIGLVAWPLVILGVVFGTLGLIRVRRGSAPHASLAVIGVVLSALGLIVCVAWTAGVASFVSRDARDVTDVRYEVTGTANDPTITYSTFGDDGSATDQENATALPWSKDIQIKGKLKASALTITTGAGGGTITCAVVVNGKTTRTSTASGPFAVASCDGF</sequence>
<dbReference type="RefSeq" id="WP_378270954.1">
    <property type="nucleotide sequence ID" value="NZ_JBHUKR010000024.1"/>
</dbReference>
<comment type="caution">
    <text evidence="8">The sequence shown here is derived from an EMBL/GenBank/DDBJ whole genome shotgun (WGS) entry which is preliminary data.</text>
</comment>
<gene>
    <name evidence="8" type="ORF">ACFSXZ_37615</name>
</gene>
<evidence type="ECO:0000256" key="7">
    <source>
        <dbReference type="SAM" id="Phobius"/>
    </source>
</evidence>
<feature type="transmembrane region" description="Helical" evidence="7">
    <location>
        <begin position="45"/>
        <end position="62"/>
    </location>
</feature>
<keyword evidence="3" id="KW-1003">Cell membrane</keyword>
<evidence type="ECO:0000256" key="6">
    <source>
        <dbReference type="ARBA" id="ARBA00023136"/>
    </source>
</evidence>
<keyword evidence="9" id="KW-1185">Reference proteome</keyword>
<protein>
    <submittedName>
        <fullName evidence="8">DUF4190 domain-containing protein</fullName>
    </submittedName>
</protein>
<feature type="transmembrane region" description="Helical" evidence="7">
    <location>
        <begin position="74"/>
        <end position="95"/>
    </location>
</feature>
<dbReference type="EMBL" id="JBHUKR010000024">
    <property type="protein sequence ID" value="MFD2422063.1"/>
    <property type="molecule type" value="Genomic_DNA"/>
</dbReference>
<comment type="similarity">
    <text evidence="2">Belongs to the MmpS family.</text>
</comment>
<keyword evidence="6 7" id="KW-0472">Membrane</keyword>
<name>A0ABW5G420_9PSEU</name>
<comment type="subcellular location">
    <subcellularLocation>
        <location evidence="1">Cell membrane</location>
    </subcellularLocation>
</comment>
<evidence type="ECO:0000256" key="4">
    <source>
        <dbReference type="ARBA" id="ARBA00022692"/>
    </source>
</evidence>
<evidence type="ECO:0000313" key="8">
    <source>
        <dbReference type="EMBL" id="MFD2422063.1"/>
    </source>
</evidence>
<evidence type="ECO:0000256" key="1">
    <source>
        <dbReference type="ARBA" id="ARBA00004236"/>
    </source>
</evidence>
<dbReference type="InterPro" id="IPR008693">
    <property type="entry name" value="MmpS"/>
</dbReference>
<organism evidence="8 9">
    <name type="scientific">Amycolatopsis pigmentata</name>
    <dbReference type="NCBI Taxonomy" id="450801"/>
    <lineage>
        <taxon>Bacteria</taxon>
        <taxon>Bacillati</taxon>
        <taxon>Actinomycetota</taxon>
        <taxon>Actinomycetes</taxon>
        <taxon>Pseudonocardiales</taxon>
        <taxon>Pseudonocardiaceae</taxon>
        <taxon>Amycolatopsis</taxon>
    </lineage>
</organism>
<evidence type="ECO:0000256" key="5">
    <source>
        <dbReference type="ARBA" id="ARBA00022989"/>
    </source>
</evidence>
<proteinExistence type="inferred from homology"/>